<comment type="caution">
    <text evidence="13">The sequence shown here is derived from an EMBL/GenBank/DDBJ whole genome shotgun (WGS) entry which is preliminary data.</text>
</comment>
<evidence type="ECO:0000313" key="14">
    <source>
        <dbReference type="Proteomes" id="UP000192578"/>
    </source>
</evidence>
<feature type="region of interest" description="Disordered" evidence="12">
    <location>
        <begin position="1"/>
        <end position="62"/>
    </location>
</feature>
<evidence type="ECO:0000256" key="1">
    <source>
        <dbReference type="ARBA" id="ARBA00003029"/>
    </source>
</evidence>
<evidence type="ECO:0000256" key="9">
    <source>
        <dbReference type="ARBA" id="ARBA00023273"/>
    </source>
</evidence>
<protein>
    <recommendedName>
        <fullName evidence="4">Dynein regulatory complex protein 10</fullName>
    </recommendedName>
    <alternativeName>
        <fullName evidence="10">IQ domain-containing protein D</fullName>
    </alternativeName>
</protein>
<evidence type="ECO:0000256" key="4">
    <source>
        <dbReference type="ARBA" id="ARBA00021752"/>
    </source>
</evidence>
<evidence type="ECO:0000256" key="6">
    <source>
        <dbReference type="ARBA" id="ARBA00022846"/>
    </source>
</evidence>
<feature type="compositionally biased region" description="Basic residues" evidence="12">
    <location>
        <begin position="501"/>
        <end position="516"/>
    </location>
</feature>
<feature type="compositionally biased region" description="Basic and acidic residues" evidence="12">
    <location>
        <begin position="49"/>
        <end position="62"/>
    </location>
</feature>
<feature type="compositionally biased region" description="Polar residues" evidence="12">
    <location>
        <begin position="32"/>
        <end position="45"/>
    </location>
</feature>
<dbReference type="Proteomes" id="UP000192578">
    <property type="component" value="Unassembled WGS sequence"/>
</dbReference>
<comment type="similarity">
    <text evidence="3">Belongs to the DRC10 family.</text>
</comment>
<evidence type="ECO:0000256" key="12">
    <source>
        <dbReference type="SAM" id="MobiDB-lite"/>
    </source>
</evidence>
<comment type="subcellular location">
    <subcellularLocation>
        <location evidence="2">Cytoplasm</location>
        <location evidence="2">Cytoskeleton</location>
        <location evidence="2">Flagellum axoneme</location>
    </subcellularLocation>
</comment>
<comment type="function">
    <text evidence="1">Component of the nexin-dynein regulatory complex (N-DRC), a key regulator of ciliary/flagellar motility which maintains the alignment and integrity of the distal axoneme and regulates microtubule sliding in motile axonemes.</text>
</comment>
<organism evidence="13 14">
    <name type="scientific">Hypsibius exemplaris</name>
    <name type="common">Freshwater tardigrade</name>
    <dbReference type="NCBI Taxonomy" id="2072580"/>
    <lineage>
        <taxon>Eukaryota</taxon>
        <taxon>Metazoa</taxon>
        <taxon>Ecdysozoa</taxon>
        <taxon>Tardigrada</taxon>
        <taxon>Eutardigrada</taxon>
        <taxon>Parachela</taxon>
        <taxon>Hypsibioidea</taxon>
        <taxon>Hypsibiidae</taxon>
        <taxon>Hypsibius</taxon>
    </lineage>
</organism>
<comment type="subunit">
    <text evidence="11">Component of the nexin-dynein regulatory complex (N-DRC). Interacts with CFAP52.</text>
</comment>
<dbReference type="OrthoDB" id="10069177at2759"/>
<dbReference type="PANTHER" id="PTHR31598">
    <property type="entry name" value="IQ DOMAIN-CONTAINING PROTEIN D"/>
    <property type="match status" value="1"/>
</dbReference>
<feature type="compositionally biased region" description="Basic and acidic residues" evidence="12">
    <location>
        <begin position="517"/>
        <end position="526"/>
    </location>
</feature>
<feature type="compositionally biased region" description="Basic residues" evidence="12">
    <location>
        <begin position="532"/>
        <end position="543"/>
    </location>
</feature>
<dbReference type="InterPro" id="IPR042815">
    <property type="entry name" value="DRC10"/>
</dbReference>
<evidence type="ECO:0000256" key="11">
    <source>
        <dbReference type="ARBA" id="ARBA00046836"/>
    </source>
</evidence>
<keyword evidence="5" id="KW-0963">Cytoplasm</keyword>
<evidence type="ECO:0000256" key="5">
    <source>
        <dbReference type="ARBA" id="ARBA00022490"/>
    </source>
</evidence>
<reference evidence="14" key="1">
    <citation type="submission" date="2017-01" db="EMBL/GenBank/DDBJ databases">
        <title>Comparative genomics of anhydrobiosis in the tardigrade Hypsibius dujardini.</title>
        <authorList>
            <person name="Yoshida Y."/>
            <person name="Koutsovoulos G."/>
            <person name="Laetsch D."/>
            <person name="Stevens L."/>
            <person name="Kumar S."/>
            <person name="Horikawa D."/>
            <person name="Ishino K."/>
            <person name="Komine S."/>
            <person name="Tomita M."/>
            <person name="Blaxter M."/>
            <person name="Arakawa K."/>
        </authorList>
    </citation>
    <scope>NUCLEOTIDE SEQUENCE [LARGE SCALE GENOMIC DNA]</scope>
    <source>
        <strain evidence="14">Z151</strain>
    </source>
</reference>
<sequence>MQSSQSSTTTVTVQKATSSVKPSSSDKLRPRTLSTLHGTVTAVKNNSKKPVDTSSPDKDWELLYRKPTSTGHHVRESPAERQEKHALVRNVLDSAPQTPINIDAARLKNVLLELNVHFRVAALLPVLLDCTMPEQELEFLGEDVNRTLALIRLQTELAVNILNNADPLANMSSSTLLSADHSLDTVDSSVNDNSISVAEEQESREERLKRRLSLAATSTLFSFKETFFALCVAFRNTCDYDLLVKAEKVFSGQLAKVTILPVIRDLCQLTADMMHILLNAIETTPFESCEVQKVIAQMTERNVAAEGKMKNLWDDFKKNLDENREEHERLSKTIEKNQAIITSRLRELHEVRLKAQTRIHRQAEDDNGPHRHKMVKMITDTVETQKLVDERNKQYLRHEKDYLKQIRDAKATQRNLEISVLERCVGLKSEIMALQDRGEVLREHLRKNMVEEKQLEEEMNIMLQDRRERDERRRIAEAEALRRNQAATIIQKWFRGYIVRKRLKKKKKKGKKKGKGKSKDGKKDKAASGGAKKAKPASAKKKK</sequence>
<evidence type="ECO:0000256" key="10">
    <source>
        <dbReference type="ARBA" id="ARBA00032180"/>
    </source>
</evidence>
<dbReference type="SMART" id="SM00015">
    <property type="entry name" value="IQ"/>
    <property type="match status" value="1"/>
</dbReference>
<keyword evidence="9" id="KW-0966">Cell projection</keyword>
<dbReference type="Pfam" id="PF00612">
    <property type="entry name" value="IQ"/>
    <property type="match status" value="1"/>
</dbReference>
<dbReference type="CDD" id="cd23767">
    <property type="entry name" value="IQCD"/>
    <property type="match status" value="1"/>
</dbReference>
<keyword evidence="14" id="KW-1185">Reference proteome</keyword>
<keyword evidence="8" id="KW-0206">Cytoskeleton</keyword>
<dbReference type="AlphaFoldDB" id="A0A1W0WWU1"/>
<name>A0A1W0WWU1_HYPEX</name>
<dbReference type="InterPro" id="IPR000048">
    <property type="entry name" value="IQ_motif_EF-hand-BS"/>
</dbReference>
<evidence type="ECO:0000313" key="13">
    <source>
        <dbReference type="EMBL" id="OQV19658.1"/>
    </source>
</evidence>
<evidence type="ECO:0000256" key="7">
    <source>
        <dbReference type="ARBA" id="ARBA00023069"/>
    </source>
</evidence>
<dbReference type="EMBL" id="MTYJ01000037">
    <property type="protein sequence ID" value="OQV19658.1"/>
    <property type="molecule type" value="Genomic_DNA"/>
</dbReference>
<keyword evidence="6" id="KW-0282">Flagellum</keyword>
<dbReference type="PANTHER" id="PTHR31598:SF1">
    <property type="entry name" value="DYNEIN REGULATORY COMPLEX PROTEIN 10"/>
    <property type="match status" value="1"/>
</dbReference>
<proteinExistence type="inferred from homology"/>
<gene>
    <name evidence="13" type="ORF">BV898_06430</name>
</gene>
<dbReference type="PROSITE" id="PS50096">
    <property type="entry name" value="IQ"/>
    <property type="match status" value="1"/>
</dbReference>
<evidence type="ECO:0000256" key="8">
    <source>
        <dbReference type="ARBA" id="ARBA00023212"/>
    </source>
</evidence>
<feature type="compositionally biased region" description="Low complexity" evidence="12">
    <location>
        <begin position="1"/>
        <end position="21"/>
    </location>
</feature>
<evidence type="ECO:0000256" key="2">
    <source>
        <dbReference type="ARBA" id="ARBA00004611"/>
    </source>
</evidence>
<keyword evidence="7" id="KW-0969">Cilium</keyword>
<dbReference type="Gene3D" id="1.20.5.190">
    <property type="match status" value="1"/>
</dbReference>
<accession>A0A1W0WWU1</accession>
<evidence type="ECO:0000256" key="3">
    <source>
        <dbReference type="ARBA" id="ARBA00009071"/>
    </source>
</evidence>
<feature type="region of interest" description="Disordered" evidence="12">
    <location>
        <begin position="501"/>
        <end position="543"/>
    </location>
</feature>